<keyword evidence="1" id="KW-0802">TPR repeat</keyword>
<dbReference type="PANTHER" id="PTHR45228">
    <property type="entry name" value="CYCLIC DI-GMP PHOSPHODIESTERASE TM_0186-RELATED"/>
    <property type="match status" value="1"/>
</dbReference>
<dbReference type="PROSITE" id="PS51832">
    <property type="entry name" value="HD_GYP"/>
    <property type="match status" value="1"/>
</dbReference>
<dbReference type="RefSeq" id="WP_169102462.1">
    <property type="nucleotide sequence ID" value="NZ_JABBVZ010000106.1"/>
</dbReference>
<dbReference type="EMBL" id="JABBVZ010000106">
    <property type="protein sequence ID" value="NMP24387.1"/>
    <property type="molecule type" value="Genomic_DNA"/>
</dbReference>
<proteinExistence type="predicted"/>
<dbReference type="Pfam" id="PF13487">
    <property type="entry name" value="HD_5"/>
    <property type="match status" value="1"/>
</dbReference>
<feature type="repeat" description="TPR" evidence="1">
    <location>
        <begin position="4"/>
        <end position="37"/>
    </location>
</feature>
<dbReference type="InterPro" id="IPR037522">
    <property type="entry name" value="HD_GYP_dom"/>
</dbReference>
<evidence type="ECO:0000259" key="2">
    <source>
        <dbReference type="PROSITE" id="PS51832"/>
    </source>
</evidence>
<dbReference type="Gene3D" id="1.25.40.10">
    <property type="entry name" value="Tetratricopeptide repeat domain"/>
    <property type="match status" value="2"/>
</dbReference>
<feature type="domain" description="HD-GYP" evidence="2">
    <location>
        <begin position="298"/>
        <end position="483"/>
    </location>
</feature>
<name>A0A7Y0L6W0_9FIRM</name>
<dbReference type="Pfam" id="PF13424">
    <property type="entry name" value="TPR_12"/>
    <property type="match status" value="1"/>
</dbReference>
<accession>A0A7Y0L6W0</accession>
<dbReference type="SUPFAM" id="SSF48452">
    <property type="entry name" value="TPR-like"/>
    <property type="match status" value="1"/>
</dbReference>
<keyword evidence="4" id="KW-1185">Reference proteome</keyword>
<evidence type="ECO:0000256" key="1">
    <source>
        <dbReference type="PROSITE-ProRule" id="PRU00339"/>
    </source>
</evidence>
<gene>
    <name evidence="3" type="ORF">HIJ39_18815</name>
</gene>
<dbReference type="PROSITE" id="PS50005">
    <property type="entry name" value="TPR"/>
    <property type="match status" value="1"/>
</dbReference>
<sequence length="483" mass="53337">MRSAEDLATHGERYFRMGLFEAARDFWDEALAIGPDRATVVRVYDGIGKIAAQRERPAEAIAAFDQALAVTSLEDKEGRAALMMRRAVARLFAGQRDQAFRDAQALVEDSDGLSPKRRGIVFSNLGSMQGDMALYESAIHSLMRARQLLGANSPYEYPICTNLGLSYLELRQLDAARQWLEQAITVADGPAIRAVNGLARLALLEGQTDAMHRWGQAAFAAMWDGMTSFEPEEMAHLAEVLGRMAWRAGHGRLAVRLFDHAQSFYGRSGRWDRWAALNESIAEAEQQGDTVRTSPVLDELTRWTVLLENMAAQELVEPRASQLADIRLFIANRLADTMGLGFEDQKWLTYVCRLADLGLSVVGGAHDPREEMPPAAREVYEQHPAMSVQLLDRLGLPDVVTAAIADHHERWDGRGFPAGKAGDEIALLARIFATADWYARETTVNGRRHRAVLDDIQHAGGEALAPECVTALLTIFQAGDSLA</sequence>
<dbReference type="Gene3D" id="1.10.3210.10">
    <property type="entry name" value="Hypothetical protein af1432"/>
    <property type="match status" value="1"/>
</dbReference>
<dbReference type="PANTHER" id="PTHR45228:SF8">
    <property type="entry name" value="TWO-COMPONENT RESPONSE REGULATOR-RELATED"/>
    <property type="match status" value="1"/>
</dbReference>
<evidence type="ECO:0000313" key="3">
    <source>
        <dbReference type="EMBL" id="NMP24387.1"/>
    </source>
</evidence>
<dbReference type="SMART" id="SM00028">
    <property type="entry name" value="TPR"/>
    <property type="match status" value="4"/>
</dbReference>
<dbReference type="Proteomes" id="UP000533476">
    <property type="component" value="Unassembled WGS sequence"/>
</dbReference>
<organism evidence="3 4">
    <name type="scientific">Sulfobacillus harzensis</name>
    <dbReference type="NCBI Taxonomy" id="2729629"/>
    <lineage>
        <taxon>Bacteria</taxon>
        <taxon>Bacillati</taxon>
        <taxon>Bacillota</taxon>
        <taxon>Clostridia</taxon>
        <taxon>Eubacteriales</taxon>
        <taxon>Clostridiales Family XVII. Incertae Sedis</taxon>
        <taxon>Sulfobacillus</taxon>
    </lineage>
</organism>
<dbReference type="Pfam" id="PF13181">
    <property type="entry name" value="TPR_8"/>
    <property type="match status" value="1"/>
</dbReference>
<evidence type="ECO:0000313" key="4">
    <source>
        <dbReference type="Proteomes" id="UP000533476"/>
    </source>
</evidence>
<comment type="caution">
    <text evidence="3">The sequence shown here is derived from an EMBL/GenBank/DDBJ whole genome shotgun (WGS) entry which is preliminary data.</text>
</comment>
<protein>
    <submittedName>
        <fullName evidence="3">HD domain-containing protein</fullName>
    </submittedName>
</protein>
<dbReference type="CDD" id="cd00077">
    <property type="entry name" value="HDc"/>
    <property type="match status" value="1"/>
</dbReference>
<dbReference type="InterPro" id="IPR003607">
    <property type="entry name" value="HD/PDEase_dom"/>
</dbReference>
<dbReference type="SUPFAM" id="SSF109604">
    <property type="entry name" value="HD-domain/PDEase-like"/>
    <property type="match status" value="1"/>
</dbReference>
<dbReference type="InterPro" id="IPR052020">
    <property type="entry name" value="Cyclic_di-GMP/3'3'-cGAMP_PDE"/>
</dbReference>
<dbReference type="AlphaFoldDB" id="A0A7Y0L6W0"/>
<reference evidence="3 4" key="1">
    <citation type="submission" date="2020-04" db="EMBL/GenBank/DDBJ databases">
        <authorList>
            <person name="Zhang R."/>
            <person name="Schippers A."/>
        </authorList>
    </citation>
    <scope>NUCLEOTIDE SEQUENCE [LARGE SCALE GENOMIC DNA]</scope>
    <source>
        <strain evidence="3 4">DSM 109850</strain>
    </source>
</reference>
<dbReference type="InterPro" id="IPR011990">
    <property type="entry name" value="TPR-like_helical_dom_sf"/>
</dbReference>
<dbReference type="InterPro" id="IPR019734">
    <property type="entry name" value="TPR_rpt"/>
</dbReference>